<protein>
    <submittedName>
        <fullName evidence="3">DUF1648 domain-containing protein</fullName>
    </submittedName>
</protein>
<evidence type="ECO:0000313" key="4">
    <source>
        <dbReference type="Proteomes" id="UP001302059"/>
    </source>
</evidence>
<dbReference type="InterPro" id="IPR012867">
    <property type="entry name" value="DUF1648"/>
</dbReference>
<feature type="domain" description="DUF1648" evidence="2">
    <location>
        <begin position="224"/>
        <end position="267"/>
    </location>
</feature>
<feature type="transmembrane region" description="Helical" evidence="1">
    <location>
        <begin position="289"/>
        <end position="307"/>
    </location>
</feature>
<feature type="transmembrane region" description="Helical" evidence="1">
    <location>
        <begin position="137"/>
        <end position="157"/>
    </location>
</feature>
<dbReference type="PANTHER" id="PTHR37810">
    <property type="entry name" value="IMMUNITY PROTEIN SDPI"/>
    <property type="match status" value="1"/>
</dbReference>
<keyword evidence="1" id="KW-1133">Transmembrane helix</keyword>
<organism evidence="3 4">
    <name type="scientific">Deinococcus rhizophilus</name>
    <dbReference type="NCBI Taxonomy" id="3049544"/>
    <lineage>
        <taxon>Bacteria</taxon>
        <taxon>Thermotogati</taxon>
        <taxon>Deinococcota</taxon>
        <taxon>Deinococci</taxon>
        <taxon>Deinococcales</taxon>
        <taxon>Deinococcaceae</taxon>
        <taxon>Deinococcus</taxon>
    </lineage>
</organism>
<dbReference type="Proteomes" id="UP001302059">
    <property type="component" value="Unassembled WGS sequence"/>
</dbReference>
<sequence length="405" mass="42423">MSRSRVDPLLVAGAVAALALLALAWGRLPEGERQILLPLSVSSLALGGLVALLGGLEREYRPVADATAQALVLQAAVAAAALAFGWDLLRALTVATGLGLVVTGNATARARPGLWFGFRTRWALLSERAWYATQREAARALVTAGLVYAAFAALTPAALLTPWVLPAGLLVLLVPVLVSLHRFSYREYLADPERRPAVAGARRHLPAYSTAERVLLGVAVAVPLLSLAALLVLLPSLPEQVPMHFNAAGEADRYGSPLELLTLPLMGLGMVALLWASSRFGSATPAQRHVTLVMAALGGAFVAPLALGVTGDMHVTLGAAHALMLAVLALAFALPGPDGKRRMRAAWVCGGLALVLMPLLLLLPPRGAEAVGGLLLVFGGMMFLAPMFVFGVPMNTGWPRRTPES</sequence>
<dbReference type="RefSeq" id="WP_285522320.1">
    <property type="nucleotide sequence ID" value="NZ_JASNGB010000037.1"/>
</dbReference>
<evidence type="ECO:0000259" key="2">
    <source>
        <dbReference type="Pfam" id="PF07853"/>
    </source>
</evidence>
<dbReference type="EMBL" id="JASNGB010000037">
    <property type="protein sequence ID" value="MDL2343741.1"/>
    <property type="molecule type" value="Genomic_DNA"/>
</dbReference>
<dbReference type="PANTHER" id="PTHR37810:SF5">
    <property type="entry name" value="IMMUNITY PROTEIN SDPI"/>
    <property type="match status" value="1"/>
</dbReference>
<feature type="transmembrane region" description="Helical" evidence="1">
    <location>
        <begin position="36"/>
        <end position="56"/>
    </location>
</feature>
<feature type="transmembrane region" description="Helical" evidence="1">
    <location>
        <begin position="370"/>
        <end position="392"/>
    </location>
</feature>
<feature type="transmembrane region" description="Helical" evidence="1">
    <location>
        <begin position="163"/>
        <end position="185"/>
    </location>
</feature>
<keyword evidence="1" id="KW-0812">Transmembrane</keyword>
<feature type="transmembrane region" description="Helical" evidence="1">
    <location>
        <begin position="68"/>
        <end position="86"/>
    </location>
</feature>
<comment type="caution">
    <text evidence="3">The sequence shown here is derived from an EMBL/GenBank/DDBJ whole genome shotgun (WGS) entry which is preliminary data.</text>
</comment>
<proteinExistence type="predicted"/>
<dbReference type="Pfam" id="PF07853">
    <property type="entry name" value="DUF1648"/>
    <property type="match status" value="1"/>
</dbReference>
<evidence type="ECO:0000256" key="1">
    <source>
        <dbReference type="SAM" id="Phobius"/>
    </source>
</evidence>
<reference evidence="3 4" key="1">
    <citation type="submission" date="2023-05" db="EMBL/GenBank/DDBJ databases">
        <authorList>
            <person name="Gao F."/>
        </authorList>
    </citation>
    <scope>NUCLEOTIDE SEQUENCE [LARGE SCALE GENOMIC DNA]</scope>
    <source>
        <strain evidence="3 4">MIMF12</strain>
    </source>
</reference>
<dbReference type="InterPro" id="IPR025962">
    <property type="entry name" value="SdpI/YhfL"/>
</dbReference>
<evidence type="ECO:0000313" key="3">
    <source>
        <dbReference type="EMBL" id="MDL2343741.1"/>
    </source>
</evidence>
<keyword evidence="4" id="KW-1185">Reference proteome</keyword>
<feature type="transmembrane region" description="Helical" evidence="1">
    <location>
        <begin position="313"/>
        <end position="333"/>
    </location>
</feature>
<accession>A0ABT7JFB4</accession>
<feature type="transmembrane region" description="Helical" evidence="1">
    <location>
        <begin position="345"/>
        <end position="364"/>
    </location>
</feature>
<feature type="transmembrane region" description="Helical" evidence="1">
    <location>
        <begin position="214"/>
        <end position="234"/>
    </location>
</feature>
<gene>
    <name evidence="3" type="ORF">QOL99_06210</name>
</gene>
<keyword evidence="1" id="KW-0472">Membrane</keyword>
<name>A0ABT7JFB4_9DEIO</name>
<dbReference type="Pfam" id="PF13630">
    <property type="entry name" value="SdpI"/>
    <property type="match status" value="1"/>
</dbReference>
<feature type="transmembrane region" description="Helical" evidence="1">
    <location>
        <begin position="254"/>
        <end position="277"/>
    </location>
</feature>